<gene>
    <name evidence="2" type="ORF">M231_05201</name>
</gene>
<feature type="compositionally biased region" description="Basic and acidic residues" evidence="1">
    <location>
        <begin position="103"/>
        <end position="112"/>
    </location>
</feature>
<dbReference type="AlphaFoldDB" id="A0A4Q1BIL8"/>
<name>A0A4Q1BIL8_TREME</name>
<accession>A0A4Q1BIL8</accession>
<dbReference type="Proteomes" id="UP000289152">
    <property type="component" value="Unassembled WGS sequence"/>
</dbReference>
<feature type="region of interest" description="Disordered" evidence="1">
    <location>
        <begin position="57"/>
        <end position="262"/>
    </location>
</feature>
<comment type="caution">
    <text evidence="2">The sequence shown here is derived from an EMBL/GenBank/DDBJ whole genome shotgun (WGS) entry which is preliminary data.</text>
</comment>
<evidence type="ECO:0000256" key="1">
    <source>
        <dbReference type="SAM" id="MobiDB-lite"/>
    </source>
</evidence>
<evidence type="ECO:0000313" key="3">
    <source>
        <dbReference type="Proteomes" id="UP000289152"/>
    </source>
</evidence>
<sequence length="262" mass="28757">MPALTFLIGTGIRAGIGIIKSGVQAHKDFNNPDGPQVRYDKKGRVKEPGAVYGLFMKAEHKLSNKGKGKEEGQTDDEPVASGSTQSIPTSDNNVTPGPQPRFNKSDSLRDDYGSQSNAVETNRDLTPQPGEAPPSYGEVMYLPPSNPPPNPRSSSAMAMPKEKSRTLQPNATNASEGSTSIRPPNNRRGSSSDSDSGNSSEEMRNDPMARGLSKHDYRRLRRDLKMQRKMMGRDERRANKREMKAQRAQMKADRAFGRAQGL</sequence>
<feature type="compositionally biased region" description="Low complexity" evidence="1">
    <location>
        <begin position="182"/>
        <end position="200"/>
    </location>
</feature>
<dbReference type="VEuPathDB" id="FungiDB:TREMEDRAFT_60267"/>
<feature type="compositionally biased region" description="Basic and acidic residues" evidence="1">
    <location>
        <begin position="223"/>
        <end position="256"/>
    </location>
</feature>
<feature type="compositionally biased region" description="Polar residues" evidence="1">
    <location>
        <begin position="166"/>
        <end position="181"/>
    </location>
</feature>
<organism evidence="2 3">
    <name type="scientific">Tremella mesenterica</name>
    <name type="common">Jelly fungus</name>
    <dbReference type="NCBI Taxonomy" id="5217"/>
    <lineage>
        <taxon>Eukaryota</taxon>
        <taxon>Fungi</taxon>
        <taxon>Dikarya</taxon>
        <taxon>Basidiomycota</taxon>
        <taxon>Agaricomycotina</taxon>
        <taxon>Tremellomycetes</taxon>
        <taxon>Tremellales</taxon>
        <taxon>Tremellaceae</taxon>
        <taxon>Tremella</taxon>
    </lineage>
</organism>
<dbReference type="InParanoid" id="A0A4Q1BIL8"/>
<proteinExistence type="predicted"/>
<dbReference type="EMBL" id="SDIL01000067">
    <property type="protein sequence ID" value="RXK37480.1"/>
    <property type="molecule type" value="Genomic_DNA"/>
</dbReference>
<feature type="compositionally biased region" description="Basic and acidic residues" evidence="1">
    <location>
        <begin position="57"/>
        <end position="72"/>
    </location>
</feature>
<protein>
    <submittedName>
        <fullName evidence="2">Uncharacterized protein</fullName>
    </submittedName>
</protein>
<evidence type="ECO:0000313" key="2">
    <source>
        <dbReference type="EMBL" id="RXK37480.1"/>
    </source>
</evidence>
<feature type="compositionally biased region" description="Polar residues" evidence="1">
    <location>
        <begin position="81"/>
        <end position="96"/>
    </location>
</feature>
<reference evidence="2 3" key="1">
    <citation type="submission" date="2016-06" db="EMBL/GenBank/DDBJ databases">
        <title>Evolution of pathogenesis and genome organization in the Tremellales.</title>
        <authorList>
            <person name="Cuomo C."/>
            <person name="Litvintseva A."/>
            <person name="Heitman J."/>
            <person name="Chen Y."/>
            <person name="Sun S."/>
            <person name="Springer D."/>
            <person name="Dromer F."/>
            <person name="Young S."/>
            <person name="Zeng Q."/>
            <person name="Chapman S."/>
            <person name="Gujja S."/>
            <person name="Saif S."/>
            <person name="Birren B."/>
        </authorList>
    </citation>
    <scope>NUCLEOTIDE SEQUENCE [LARGE SCALE GENOMIC DNA]</scope>
    <source>
        <strain evidence="2 3">ATCC 28783</strain>
    </source>
</reference>
<keyword evidence="3" id="KW-1185">Reference proteome</keyword>